<dbReference type="GO" id="GO:0030552">
    <property type="term" value="F:cAMP binding"/>
    <property type="evidence" value="ECO:0007669"/>
    <property type="project" value="UniProtKB-KW"/>
</dbReference>
<proteinExistence type="inferred from homology"/>
<dbReference type="AlphaFoldDB" id="G5AVL2"/>
<evidence type="ECO:0000256" key="4">
    <source>
        <dbReference type="ARBA" id="ARBA00022475"/>
    </source>
</evidence>
<dbReference type="Proteomes" id="UP000006813">
    <property type="component" value="Unassembled WGS sequence"/>
</dbReference>
<feature type="non-terminal residue" evidence="15">
    <location>
        <position position="1"/>
    </location>
</feature>
<dbReference type="PROSITE" id="PS50042">
    <property type="entry name" value="CNMP_BINDING_3"/>
    <property type="match status" value="3"/>
</dbReference>
<evidence type="ECO:0000256" key="2">
    <source>
        <dbReference type="ARBA" id="ARBA00004496"/>
    </source>
</evidence>
<feature type="domain" description="Cyclic nucleotide-binding" evidence="14">
    <location>
        <begin position="116"/>
        <end position="133"/>
    </location>
</feature>
<dbReference type="GO" id="GO:0005829">
    <property type="term" value="C:cytosol"/>
    <property type="evidence" value="ECO:0007669"/>
    <property type="project" value="TreeGrafter"/>
</dbReference>
<feature type="domain" description="Cyclic nucleotide-binding" evidence="14">
    <location>
        <begin position="22"/>
        <end position="115"/>
    </location>
</feature>
<dbReference type="GO" id="GO:0034236">
    <property type="term" value="F:protein kinase A catalytic subunit binding"/>
    <property type="evidence" value="ECO:0007669"/>
    <property type="project" value="TreeGrafter"/>
</dbReference>
<evidence type="ECO:0000256" key="6">
    <source>
        <dbReference type="ARBA" id="ARBA00022553"/>
    </source>
</evidence>
<dbReference type="InterPro" id="IPR014710">
    <property type="entry name" value="RmlC-like_jellyroll"/>
</dbReference>
<evidence type="ECO:0000313" key="16">
    <source>
        <dbReference type="Proteomes" id="UP000006813"/>
    </source>
</evidence>
<keyword evidence="8" id="KW-0677">Repeat</keyword>
<evidence type="ECO:0000259" key="14">
    <source>
        <dbReference type="PROSITE" id="PS50042"/>
    </source>
</evidence>
<dbReference type="PROSITE" id="PS00889">
    <property type="entry name" value="CNMP_BINDING_2"/>
    <property type="match status" value="1"/>
</dbReference>
<dbReference type="GO" id="GO:0005886">
    <property type="term" value="C:plasma membrane"/>
    <property type="evidence" value="ECO:0007669"/>
    <property type="project" value="UniProtKB-SubCell"/>
</dbReference>
<dbReference type="InterPro" id="IPR050503">
    <property type="entry name" value="cAMP-dep_PK_reg_su-like"/>
</dbReference>
<dbReference type="GO" id="GO:0016301">
    <property type="term" value="F:kinase activity"/>
    <property type="evidence" value="ECO:0007669"/>
    <property type="project" value="UniProtKB-KW"/>
</dbReference>
<dbReference type="PRINTS" id="PR00103">
    <property type="entry name" value="CAMPKINASE"/>
</dbReference>
<comment type="similarity">
    <text evidence="3">Belongs to the cAMP-dependent kinase regulatory chain family.</text>
</comment>
<protein>
    <recommendedName>
        <fullName evidence="13">cAMP-dependent protein kinase type II-alpha regulatory subunit</fullName>
    </recommendedName>
</protein>
<evidence type="ECO:0000256" key="7">
    <source>
        <dbReference type="ARBA" id="ARBA00022566"/>
    </source>
</evidence>
<dbReference type="CDD" id="cd00038">
    <property type="entry name" value="CAP_ED"/>
    <property type="match status" value="2"/>
</dbReference>
<evidence type="ECO:0000256" key="11">
    <source>
        <dbReference type="ARBA" id="ARBA00023149"/>
    </source>
</evidence>
<evidence type="ECO:0000256" key="8">
    <source>
        <dbReference type="ARBA" id="ARBA00022737"/>
    </source>
</evidence>
<comment type="subcellular location">
    <subcellularLocation>
        <location evidence="1">Cell membrane</location>
    </subcellularLocation>
    <subcellularLocation>
        <location evidence="2">Cytoplasm</location>
    </subcellularLocation>
</comment>
<evidence type="ECO:0000256" key="9">
    <source>
        <dbReference type="ARBA" id="ARBA00022741"/>
    </source>
</evidence>
<dbReference type="InterPro" id="IPR000595">
    <property type="entry name" value="cNMP-bd_dom"/>
</dbReference>
<name>G5AVL2_HETGA</name>
<dbReference type="Gene3D" id="2.60.120.10">
    <property type="entry name" value="Jelly Rolls"/>
    <property type="match status" value="2"/>
</dbReference>
<dbReference type="InterPro" id="IPR018490">
    <property type="entry name" value="cNMP-bd_dom_sf"/>
</dbReference>
<comment type="function">
    <text evidence="12">Regulatory subunit of the cAMP-dependent protein kinases involved in cAMP signaling in cells. Type II regulatory chains mediate membrane association by binding to anchoring proteins, including the MAP2 kinase.</text>
</comment>
<dbReference type="GO" id="GO:0004862">
    <property type="term" value="F:cAMP-dependent protein kinase inhibitor activity"/>
    <property type="evidence" value="ECO:0007669"/>
    <property type="project" value="TreeGrafter"/>
</dbReference>
<keyword evidence="10" id="KW-0472">Membrane</keyword>
<accession>G5AVL2</accession>
<sequence>QVIHPKTDEQRCRLQETCKDILFKNLDQEQLSQVLDAMFERTVKVDEHVFDQGDDGDNFYVIERGTYDILITKDNQMHSVGQYNNPGSFGELALMYNTPRSATIVTTSEGSLWGLGDKADSFYIIESGEVHIMIRSKGDKADSFYIIESGEVHIMIRSKTKTNKDAGSQEVEIARCHKGQYFGELALVTNKLRAASVYAARSVTSLDPLAYSKTSSYSLIQSWLQNR</sequence>
<dbReference type="SMART" id="SM00100">
    <property type="entry name" value="cNMP"/>
    <property type="match status" value="1"/>
</dbReference>
<evidence type="ECO:0000256" key="3">
    <source>
        <dbReference type="ARBA" id="ARBA00005753"/>
    </source>
</evidence>
<evidence type="ECO:0000256" key="1">
    <source>
        <dbReference type="ARBA" id="ARBA00004236"/>
    </source>
</evidence>
<evidence type="ECO:0000256" key="5">
    <source>
        <dbReference type="ARBA" id="ARBA00022490"/>
    </source>
</evidence>
<evidence type="ECO:0000256" key="10">
    <source>
        <dbReference type="ARBA" id="ARBA00023136"/>
    </source>
</evidence>
<keyword evidence="15" id="KW-0418">Kinase</keyword>
<evidence type="ECO:0000256" key="13">
    <source>
        <dbReference type="ARBA" id="ARBA00041039"/>
    </source>
</evidence>
<dbReference type="EMBL" id="JH167164">
    <property type="protein sequence ID" value="EHB01073.1"/>
    <property type="molecule type" value="Genomic_DNA"/>
</dbReference>
<keyword evidence="4" id="KW-1003">Cell membrane</keyword>
<dbReference type="Pfam" id="PF00027">
    <property type="entry name" value="cNMP_binding"/>
    <property type="match status" value="2"/>
</dbReference>
<reference evidence="15 16" key="1">
    <citation type="journal article" date="2011" name="Nature">
        <title>Genome sequencing reveals insights into physiology and longevity of the naked mole rat.</title>
        <authorList>
            <person name="Kim E.B."/>
            <person name="Fang X."/>
            <person name="Fushan A.A."/>
            <person name="Huang Z."/>
            <person name="Lobanov A.V."/>
            <person name="Han L."/>
            <person name="Marino S.M."/>
            <person name="Sun X."/>
            <person name="Turanov A.A."/>
            <person name="Yang P."/>
            <person name="Yim S.H."/>
            <person name="Zhao X."/>
            <person name="Kasaikina M.V."/>
            <person name="Stoletzki N."/>
            <person name="Peng C."/>
            <person name="Polak P."/>
            <person name="Xiong Z."/>
            <person name="Kiezun A."/>
            <person name="Zhu Y."/>
            <person name="Chen Y."/>
            <person name="Kryukov G.V."/>
            <person name="Zhang Q."/>
            <person name="Peshkin L."/>
            <person name="Yang L."/>
            <person name="Bronson R.T."/>
            <person name="Buffenstein R."/>
            <person name="Wang B."/>
            <person name="Han C."/>
            <person name="Li Q."/>
            <person name="Chen L."/>
            <person name="Zhao W."/>
            <person name="Sunyaev S.R."/>
            <person name="Park T.J."/>
            <person name="Zhang G."/>
            <person name="Wang J."/>
            <person name="Gladyshev V.N."/>
        </authorList>
    </citation>
    <scope>NUCLEOTIDE SEQUENCE [LARGE SCALE GENOMIC DNA]</scope>
</reference>
<evidence type="ECO:0000313" key="15">
    <source>
        <dbReference type="EMBL" id="EHB01073.1"/>
    </source>
</evidence>
<gene>
    <name evidence="15" type="ORF">GW7_18600</name>
</gene>
<keyword evidence="11" id="KW-0114">cAMP</keyword>
<dbReference type="SUPFAM" id="SSF51206">
    <property type="entry name" value="cAMP-binding domain-like"/>
    <property type="match status" value="2"/>
</dbReference>
<dbReference type="PANTHER" id="PTHR11635">
    <property type="entry name" value="CAMP-DEPENDENT PROTEIN KINASE REGULATORY CHAIN"/>
    <property type="match status" value="1"/>
</dbReference>
<keyword evidence="7" id="KW-0116">cAMP-binding</keyword>
<dbReference type="PANTHER" id="PTHR11635:SF153">
    <property type="entry name" value="CAMP-DEPENDENT PROTEIN KINASE TYPE II-ALPHA REGULATORY SUBUNIT"/>
    <property type="match status" value="1"/>
</dbReference>
<organism evidence="15 16">
    <name type="scientific">Heterocephalus glaber</name>
    <name type="common">Naked mole rat</name>
    <dbReference type="NCBI Taxonomy" id="10181"/>
    <lineage>
        <taxon>Eukaryota</taxon>
        <taxon>Metazoa</taxon>
        <taxon>Chordata</taxon>
        <taxon>Craniata</taxon>
        <taxon>Vertebrata</taxon>
        <taxon>Euteleostomi</taxon>
        <taxon>Mammalia</taxon>
        <taxon>Eutheria</taxon>
        <taxon>Euarchontoglires</taxon>
        <taxon>Glires</taxon>
        <taxon>Rodentia</taxon>
        <taxon>Hystricomorpha</taxon>
        <taxon>Bathyergidae</taxon>
        <taxon>Heterocephalus</taxon>
    </lineage>
</organism>
<dbReference type="InterPro" id="IPR018488">
    <property type="entry name" value="cNMP-bd_CS"/>
</dbReference>
<dbReference type="STRING" id="10181.G5AVL2"/>
<dbReference type="FunFam" id="2.60.120.10:FF:000017">
    <property type="entry name" value="cAMP-dependent protein kinase type II regulatory subunit"/>
    <property type="match status" value="1"/>
</dbReference>
<keyword evidence="6" id="KW-0597">Phosphoprotein</keyword>
<dbReference type="GO" id="GO:0005952">
    <property type="term" value="C:cAMP-dependent protein kinase complex"/>
    <property type="evidence" value="ECO:0007669"/>
    <property type="project" value="InterPro"/>
</dbReference>
<evidence type="ECO:0000256" key="12">
    <source>
        <dbReference type="ARBA" id="ARBA00037198"/>
    </source>
</evidence>
<keyword evidence="15" id="KW-0808">Transferase</keyword>
<keyword evidence="5" id="KW-0963">Cytoplasm</keyword>
<feature type="domain" description="Cyclic nucleotide-binding" evidence="14">
    <location>
        <begin position="134"/>
        <end position="199"/>
    </location>
</feature>
<dbReference type="InParanoid" id="G5AVL2"/>
<keyword evidence="9" id="KW-0547">Nucleotide-binding</keyword>